<dbReference type="InterPro" id="IPR036890">
    <property type="entry name" value="HATPase_C_sf"/>
</dbReference>
<dbReference type="Pfam" id="PF02518">
    <property type="entry name" value="HATPase_c"/>
    <property type="match status" value="1"/>
</dbReference>
<evidence type="ECO:0000256" key="4">
    <source>
        <dbReference type="ARBA" id="ARBA00022679"/>
    </source>
</evidence>
<comment type="catalytic activity">
    <reaction evidence="1">
        <text>ATP + protein L-histidine = ADP + protein N-phospho-L-histidine.</text>
        <dbReference type="EC" id="2.7.13.3"/>
    </reaction>
</comment>
<dbReference type="Gene3D" id="2.10.70.100">
    <property type="match status" value="2"/>
</dbReference>
<protein>
    <recommendedName>
        <fullName evidence="2">histidine kinase</fullName>
        <ecNumber evidence="2">2.7.13.3</ecNumber>
    </recommendedName>
</protein>
<dbReference type="SUPFAM" id="SSF47384">
    <property type="entry name" value="Homodimeric domain of signal transducing histidine kinase"/>
    <property type="match status" value="1"/>
</dbReference>
<dbReference type="PANTHER" id="PTHR43304:SF1">
    <property type="entry name" value="PAC DOMAIN-CONTAINING PROTEIN"/>
    <property type="match status" value="1"/>
</dbReference>
<dbReference type="InterPro" id="IPR036097">
    <property type="entry name" value="HisK_dim/P_sf"/>
</dbReference>
<dbReference type="EMBL" id="CP059732">
    <property type="protein sequence ID" value="QMW03853.1"/>
    <property type="molecule type" value="Genomic_DNA"/>
</dbReference>
<dbReference type="Pfam" id="PF08448">
    <property type="entry name" value="PAS_4"/>
    <property type="match status" value="3"/>
</dbReference>
<dbReference type="Gene3D" id="1.10.287.130">
    <property type="match status" value="1"/>
</dbReference>
<proteinExistence type="predicted"/>
<organism evidence="8 9">
    <name type="scientific">Spirosoma foliorum</name>
    <dbReference type="NCBI Taxonomy" id="2710596"/>
    <lineage>
        <taxon>Bacteria</taxon>
        <taxon>Pseudomonadati</taxon>
        <taxon>Bacteroidota</taxon>
        <taxon>Cytophagia</taxon>
        <taxon>Cytophagales</taxon>
        <taxon>Cytophagaceae</taxon>
        <taxon>Spirosoma</taxon>
    </lineage>
</organism>
<feature type="domain" description="PAC" evidence="7">
    <location>
        <begin position="506"/>
        <end position="564"/>
    </location>
</feature>
<dbReference type="PRINTS" id="PR00344">
    <property type="entry name" value="BCTRLSENSOR"/>
</dbReference>
<dbReference type="InterPro" id="IPR000014">
    <property type="entry name" value="PAS"/>
</dbReference>
<dbReference type="PANTHER" id="PTHR43304">
    <property type="entry name" value="PHYTOCHROME-LIKE PROTEIN CPH1"/>
    <property type="match status" value="1"/>
</dbReference>
<dbReference type="CDD" id="cd00082">
    <property type="entry name" value="HisKA"/>
    <property type="match status" value="1"/>
</dbReference>
<dbReference type="AlphaFoldDB" id="A0A7G5GYB1"/>
<evidence type="ECO:0000256" key="2">
    <source>
        <dbReference type="ARBA" id="ARBA00012438"/>
    </source>
</evidence>
<dbReference type="RefSeq" id="WP_182461110.1">
    <property type="nucleotide sequence ID" value="NZ_CP059732.1"/>
</dbReference>
<gene>
    <name evidence="8" type="ORF">H3H32_02530</name>
</gene>
<evidence type="ECO:0000259" key="6">
    <source>
        <dbReference type="PROSITE" id="PS50109"/>
    </source>
</evidence>
<dbReference type="Pfam" id="PF08447">
    <property type="entry name" value="PAS_3"/>
    <property type="match status" value="1"/>
</dbReference>
<dbReference type="Gene3D" id="3.30.565.10">
    <property type="entry name" value="Histidine kinase-like ATPase, C-terminal domain"/>
    <property type="match status" value="1"/>
</dbReference>
<sequence length="977" mass="108675">MKHYPFLQASGEMGELTRNFDWSTTVLGSPDQWSQSLRTIVSVILTSKFPMFLWWGPELIQFYNDAYRPSLGNAGKHPTALGQPGADCWPETWPTIKPLIDQVLAGGEATWSEDQLIPIYRNGRLEDVYWTFSYSPVNDESGRPAGVLVTCSETTEKVTTIRDLQEHKDQLEFTIEAAELGTWDLNPLTNKFTANSRLKSWFGLLPEEEILLPKAIESIAEKDRPRVIEAIAHALDYASGGRYAIDYTIVNPLDGSERIVRAKGKAWFTDQKIAYQFKGTLQDITSERKAQEETVAAQQLADLAIKSAGIGLFQVDLLTGHIDYSPTYAAIITGDATKTGFTRQDFTNYVHVDDLYLRDAANQIGIETGDFYYQPRVIWDDGSVHHISVMGGLVVDETGRPVSYSGTVRDITEQEKQRQTLQEVEERFAQAQHQSDTLFRALVEEAPIATCLFVGRDMRIEVANEIMIGYWGKDSTVLGLPLSEAVPELHGQPFLAILDEVFTTGKAYEEKAARAELEVDGVLGTYYFDFTYKPLRNAAGQVYGIMDMAVDVTHQVLAQQQIEKTQRQVLSSFEQSPVGIAILSGPDLSFRMANPFYSALVGRKPDDLLGKPLLEALPELTGQGFDQLLNGVAATGVPYLAKEVAVDIVRDNQLERIYVDFTYQPQYESAQGISTLPADGVDNDYVSSILVVVTDVTQQVLARQKIEESEERYRILSAELDGQVQVRTRQLEDSIQDLKRSNDNLEKFAYIASHDLQEPLRKIQQFGDLLKTRYATPQAEEGIYLERMQSAASRMSRLIRDLLSFSRISTRRDASGPVSLSDVIKSALGDLDLRIQETDAQIVVGSLPVVLGDASQLGQLFQNLLNNALKFRQAELTPLITITAHQVALADLPPAVRPTQLTAIYHQIDVSDNGIGFEQKYIDRIFQVFQRLHGKNEFEGTGIGLAICEKVAANHGGAITAISEPGQGATFSVYLPA</sequence>
<dbReference type="SUPFAM" id="SSF55874">
    <property type="entry name" value="ATPase domain of HSP90 chaperone/DNA topoisomerase II/histidine kinase"/>
    <property type="match status" value="1"/>
</dbReference>
<evidence type="ECO:0000313" key="9">
    <source>
        <dbReference type="Proteomes" id="UP000515369"/>
    </source>
</evidence>
<keyword evidence="9" id="KW-1185">Reference proteome</keyword>
<dbReference type="InterPro" id="IPR003661">
    <property type="entry name" value="HisK_dim/P_dom"/>
</dbReference>
<dbReference type="KEGG" id="sfol:H3H32_02530"/>
<reference evidence="8 9" key="1">
    <citation type="submission" date="2020-07" db="EMBL/GenBank/DDBJ databases">
        <title>Spirosoma foliorum sp. nov., isolated from the leaves on the Nejang mountain Korea, Republic of.</title>
        <authorList>
            <person name="Ho H."/>
            <person name="Lee Y.-J."/>
            <person name="Nurcahyanto D.-A."/>
            <person name="Kim S.-G."/>
        </authorList>
    </citation>
    <scope>NUCLEOTIDE SEQUENCE [LARGE SCALE GENOMIC DNA]</scope>
    <source>
        <strain evidence="8 9">PL0136</strain>
    </source>
</reference>
<dbReference type="EC" id="2.7.13.3" evidence="2"/>
<dbReference type="GO" id="GO:0000155">
    <property type="term" value="F:phosphorelay sensor kinase activity"/>
    <property type="evidence" value="ECO:0007669"/>
    <property type="project" value="InterPro"/>
</dbReference>
<name>A0A7G5GYB1_9BACT</name>
<evidence type="ECO:0000256" key="5">
    <source>
        <dbReference type="ARBA" id="ARBA00022777"/>
    </source>
</evidence>
<dbReference type="InterPro" id="IPR013655">
    <property type="entry name" value="PAS_fold_3"/>
</dbReference>
<keyword evidence="4" id="KW-0808">Transferase</keyword>
<dbReference type="PROSITE" id="PS50109">
    <property type="entry name" value="HIS_KIN"/>
    <property type="match status" value="1"/>
</dbReference>
<dbReference type="PROSITE" id="PS50113">
    <property type="entry name" value="PAC"/>
    <property type="match status" value="3"/>
</dbReference>
<dbReference type="InterPro" id="IPR052162">
    <property type="entry name" value="Sensor_kinase/Photoreceptor"/>
</dbReference>
<keyword evidence="5" id="KW-0418">Kinase</keyword>
<dbReference type="Proteomes" id="UP000515369">
    <property type="component" value="Chromosome"/>
</dbReference>
<dbReference type="SMART" id="SM00387">
    <property type="entry name" value="HATPase_c"/>
    <property type="match status" value="1"/>
</dbReference>
<evidence type="ECO:0000256" key="1">
    <source>
        <dbReference type="ARBA" id="ARBA00000085"/>
    </source>
</evidence>
<evidence type="ECO:0000256" key="3">
    <source>
        <dbReference type="ARBA" id="ARBA00022553"/>
    </source>
</evidence>
<dbReference type="InterPro" id="IPR035965">
    <property type="entry name" value="PAS-like_dom_sf"/>
</dbReference>
<dbReference type="InterPro" id="IPR003594">
    <property type="entry name" value="HATPase_dom"/>
</dbReference>
<dbReference type="InterPro" id="IPR000700">
    <property type="entry name" value="PAS-assoc_C"/>
</dbReference>
<evidence type="ECO:0000313" key="8">
    <source>
        <dbReference type="EMBL" id="QMW03853.1"/>
    </source>
</evidence>
<accession>A0A7G5GYB1</accession>
<dbReference type="InterPro" id="IPR005467">
    <property type="entry name" value="His_kinase_dom"/>
</dbReference>
<dbReference type="SMART" id="SM00091">
    <property type="entry name" value="PAS"/>
    <property type="match status" value="4"/>
</dbReference>
<dbReference type="Pfam" id="PF00512">
    <property type="entry name" value="HisKA"/>
    <property type="match status" value="1"/>
</dbReference>
<dbReference type="SUPFAM" id="SSF55785">
    <property type="entry name" value="PYP-like sensor domain (PAS domain)"/>
    <property type="match status" value="5"/>
</dbReference>
<dbReference type="SMART" id="SM00388">
    <property type="entry name" value="HisKA"/>
    <property type="match status" value="1"/>
</dbReference>
<feature type="domain" description="PAC" evidence="7">
    <location>
        <begin position="243"/>
        <end position="296"/>
    </location>
</feature>
<dbReference type="Gene3D" id="3.30.450.20">
    <property type="entry name" value="PAS domain"/>
    <property type="match status" value="5"/>
</dbReference>
<dbReference type="InterPro" id="IPR013656">
    <property type="entry name" value="PAS_4"/>
</dbReference>
<dbReference type="InterPro" id="IPR004358">
    <property type="entry name" value="Sig_transdc_His_kin-like_C"/>
</dbReference>
<keyword evidence="3" id="KW-0597">Phosphoprotein</keyword>
<evidence type="ECO:0000259" key="7">
    <source>
        <dbReference type="PROSITE" id="PS50113"/>
    </source>
</evidence>
<feature type="domain" description="PAC" evidence="7">
    <location>
        <begin position="371"/>
        <end position="423"/>
    </location>
</feature>
<feature type="domain" description="Histidine kinase" evidence="6">
    <location>
        <begin position="751"/>
        <end position="977"/>
    </location>
</feature>